<protein>
    <recommendedName>
        <fullName evidence="2">Response regulatory domain-containing protein</fullName>
    </recommendedName>
</protein>
<dbReference type="PROSITE" id="PS50110">
    <property type="entry name" value="RESPONSE_REGULATORY"/>
    <property type="match status" value="1"/>
</dbReference>
<evidence type="ECO:0000259" key="2">
    <source>
        <dbReference type="PROSITE" id="PS50110"/>
    </source>
</evidence>
<dbReference type="SMART" id="SM00448">
    <property type="entry name" value="REC"/>
    <property type="match status" value="1"/>
</dbReference>
<dbReference type="Gene3D" id="3.40.50.2300">
    <property type="match status" value="1"/>
</dbReference>
<proteinExistence type="predicted"/>
<sequence>MSDQTMEANLITQIGKPINILLAEDNEADVKITLRAFDKARLKNNIFVVRDGEEALDFIYHRGKYSDATRYPKLDLVLLDIKMPKVDGLEVLKKLKSDPVFKMLPVVMLTSSKNEQDIVTSYMDGASSYIPKPVSFQEFIEVVNGFNFYWQIISKLPDGF</sequence>
<feature type="domain" description="Response regulatory" evidence="2">
    <location>
        <begin position="19"/>
        <end position="147"/>
    </location>
</feature>
<dbReference type="PANTHER" id="PTHR44520">
    <property type="entry name" value="RESPONSE REGULATOR RCP1-RELATED"/>
    <property type="match status" value="1"/>
</dbReference>
<dbReference type="InterPro" id="IPR001789">
    <property type="entry name" value="Sig_transdc_resp-reg_receiver"/>
</dbReference>
<feature type="modified residue" description="4-aspartylphosphate" evidence="1">
    <location>
        <position position="80"/>
    </location>
</feature>
<evidence type="ECO:0000256" key="1">
    <source>
        <dbReference type="PROSITE-ProRule" id="PRU00169"/>
    </source>
</evidence>
<dbReference type="InterPro" id="IPR011006">
    <property type="entry name" value="CheY-like_superfamily"/>
</dbReference>
<dbReference type="GO" id="GO:0000160">
    <property type="term" value="P:phosphorelay signal transduction system"/>
    <property type="evidence" value="ECO:0007669"/>
    <property type="project" value="InterPro"/>
</dbReference>
<dbReference type="Pfam" id="PF00072">
    <property type="entry name" value="Response_reg"/>
    <property type="match status" value="1"/>
</dbReference>
<keyword evidence="1" id="KW-0597">Phosphoprotein</keyword>
<dbReference type="AlphaFoldDB" id="A0A1G1KR09"/>
<organism evidence="3 4">
    <name type="scientific">Candidatus Danuiimicrobium aquiferis</name>
    <dbReference type="NCBI Taxonomy" id="1801832"/>
    <lineage>
        <taxon>Bacteria</taxon>
        <taxon>Pseudomonadati</taxon>
        <taxon>Candidatus Omnitrophota</taxon>
        <taxon>Candidatus Danuiimicrobium</taxon>
    </lineage>
</organism>
<dbReference type="Proteomes" id="UP000178187">
    <property type="component" value="Unassembled WGS sequence"/>
</dbReference>
<name>A0A1G1KR09_9BACT</name>
<dbReference type="EMBL" id="MHFR01000064">
    <property type="protein sequence ID" value="OGW95371.1"/>
    <property type="molecule type" value="Genomic_DNA"/>
</dbReference>
<dbReference type="SUPFAM" id="SSF52172">
    <property type="entry name" value="CheY-like"/>
    <property type="match status" value="1"/>
</dbReference>
<evidence type="ECO:0000313" key="3">
    <source>
        <dbReference type="EMBL" id="OGW95371.1"/>
    </source>
</evidence>
<dbReference type="CDD" id="cd17557">
    <property type="entry name" value="REC_Rcp-like"/>
    <property type="match status" value="1"/>
</dbReference>
<dbReference type="PANTHER" id="PTHR44520:SF1">
    <property type="entry name" value="TWO-COMPONENT SYSTEM REGULATORY PROTEIN"/>
    <property type="match status" value="1"/>
</dbReference>
<accession>A0A1G1KR09</accession>
<evidence type="ECO:0000313" key="4">
    <source>
        <dbReference type="Proteomes" id="UP000178187"/>
    </source>
</evidence>
<gene>
    <name evidence="3" type="ORF">A3G33_06180</name>
</gene>
<comment type="caution">
    <text evidence="3">The sequence shown here is derived from an EMBL/GenBank/DDBJ whole genome shotgun (WGS) entry which is preliminary data.</text>
</comment>
<reference evidence="3 4" key="1">
    <citation type="journal article" date="2016" name="Nat. Commun.">
        <title>Thousands of microbial genomes shed light on interconnected biogeochemical processes in an aquifer system.</title>
        <authorList>
            <person name="Anantharaman K."/>
            <person name="Brown C.T."/>
            <person name="Hug L.A."/>
            <person name="Sharon I."/>
            <person name="Castelle C.J."/>
            <person name="Probst A.J."/>
            <person name="Thomas B.C."/>
            <person name="Singh A."/>
            <person name="Wilkins M.J."/>
            <person name="Karaoz U."/>
            <person name="Brodie E.L."/>
            <person name="Williams K.H."/>
            <person name="Hubbard S.S."/>
            <person name="Banfield J.F."/>
        </authorList>
    </citation>
    <scope>NUCLEOTIDE SEQUENCE [LARGE SCALE GENOMIC DNA]</scope>
</reference>
<dbReference type="InterPro" id="IPR052893">
    <property type="entry name" value="TCS_response_regulator"/>
</dbReference>